<dbReference type="PANTHER" id="PTHR37323">
    <property type="entry name" value="GCN5-RELATED N-ACETYLTRANSFERASE"/>
    <property type="match status" value="1"/>
</dbReference>
<evidence type="ECO:0008006" key="8">
    <source>
        <dbReference type="Google" id="ProtNLM"/>
    </source>
</evidence>
<keyword evidence="3" id="KW-0808">Transferase</keyword>
<dbReference type="HOGENOM" id="CLU_058962_0_0_9"/>
<sequence length="256" mass="29347">MILTEGGAAREPAALTVRLAQGEHEIEQALRLRYSVFVEEERNLQMRSEAGLETDAYDAYCDHLIVVDEETQRVVGTYRLLPGPRAGSAIGFYSESEFNLDSFTVDRMHTLELGRSCIHPEYRGGRTIGLLWEGIADYITKHDLHYLIGCASMHLRTIEETNLIYTMLKRKDILTDRFGVRPLETHRIAGLKTVETDLEEKEVFRMLPPLMKGYQWLGAEIGGDPAYDSIFGTVDFFIVLQKDRVARRYRKHFLKS</sequence>
<dbReference type="KEGG" id="pms:KNP414_02927"/>
<evidence type="ECO:0000256" key="1">
    <source>
        <dbReference type="ARBA" id="ARBA00005189"/>
    </source>
</evidence>
<evidence type="ECO:0000256" key="5">
    <source>
        <dbReference type="ARBA" id="ARBA00023315"/>
    </source>
</evidence>
<dbReference type="Proteomes" id="UP000006620">
    <property type="component" value="Chromosome"/>
</dbReference>
<dbReference type="EMBL" id="CP002869">
    <property type="protein sequence ID" value="AEI41485.1"/>
    <property type="molecule type" value="Genomic_DNA"/>
</dbReference>
<organism evidence="6 7">
    <name type="scientific">Paenibacillus mucilaginosus (strain KNP414)</name>
    <dbReference type="NCBI Taxonomy" id="1036673"/>
    <lineage>
        <taxon>Bacteria</taxon>
        <taxon>Bacillati</taxon>
        <taxon>Bacillota</taxon>
        <taxon>Bacilli</taxon>
        <taxon>Bacillales</taxon>
        <taxon>Paenibacillaceae</taxon>
        <taxon>Paenibacillus</taxon>
    </lineage>
</organism>
<dbReference type="GO" id="GO:0016746">
    <property type="term" value="F:acyltransferase activity"/>
    <property type="evidence" value="ECO:0007669"/>
    <property type="project" value="UniProtKB-KW"/>
</dbReference>
<dbReference type="SUPFAM" id="SSF55729">
    <property type="entry name" value="Acyl-CoA N-acyltransferases (Nat)"/>
    <property type="match status" value="1"/>
</dbReference>
<evidence type="ECO:0000256" key="3">
    <source>
        <dbReference type="ARBA" id="ARBA00022679"/>
    </source>
</evidence>
<dbReference type="PANTHER" id="PTHR37323:SF1">
    <property type="entry name" value="L-ORNITHINE N(ALPHA)-ACYLTRANSFERASE"/>
    <property type="match status" value="1"/>
</dbReference>
<evidence type="ECO:0000256" key="2">
    <source>
        <dbReference type="ARBA" id="ARBA00022516"/>
    </source>
</evidence>
<keyword evidence="5" id="KW-0012">Acyltransferase</keyword>
<evidence type="ECO:0000256" key="4">
    <source>
        <dbReference type="ARBA" id="ARBA00023098"/>
    </source>
</evidence>
<comment type="pathway">
    <text evidence="1">Lipid metabolism.</text>
</comment>
<evidence type="ECO:0000313" key="7">
    <source>
        <dbReference type="Proteomes" id="UP000006620"/>
    </source>
</evidence>
<dbReference type="RefSeq" id="WP_013916646.1">
    <property type="nucleotide sequence ID" value="NC_015690.1"/>
</dbReference>
<keyword evidence="4" id="KW-0443">Lipid metabolism</keyword>
<reference evidence="6 7" key="2">
    <citation type="journal article" date="2013" name="Genome Announc.">
        <title>Genome Sequence of Growth-Improving Paenibacillus mucilaginosus Strain KNP414.</title>
        <authorList>
            <person name="Lu J.J."/>
            <person name="Wang J.F."/>
            <person name="Hu X.F."/>
        </authorList>
    </citation>
    <scope>NUCLEOTIDE SEQUENCE [LARGE SCALE GENOMIC DNA]</scope>
    <source>
        <strain evidence="6 7">KNP414</strain>
    </source>
</reference>
<dbReference type="InterPro" id="IPR016181">
    <property type="entry name" value="Acyl_CoA_acyltransferase"/>
</dbReference>
<evidence type="ECO:0000313" key="6">
    <source>
        <dbReference type="EMBL" id="AEI41485.1"/>
    </source>
</evidence>
<dbReference type="InterPro" id="IPR052351">
    <property type="entry name" value="Ornithine_N-alpha-AT"/>
</dbReference>
<protein>
    <recommendedName>
        <fullName evidence="8">Hemolysin</fullName>
    </recommendedName>
</protein>
<dbReference type="Pfam" id="PF13444">
    <property type="entry name" value="Acetyltransf_5"/>
    <property type="match status" value="1"/>
</dbReference>
<name>F8F5S1_PAEMK</name>
<keyword evidence="2" id="KW-0444">Lipid biosynthesis</keyword>
<dbReference type="GO" id="GO:0006629">
    <property type="term" value="P:lipid metabolic process"/>
    <property type="evidence" value="ECO:0007669"/>
    <property type="project" value="UniProtKB-KW"/>
</dbReference>
<accession>F8F5S1</accession>
<dbReference type="AlphaFoldDB" id="F8F5S1"/>
<reference evidence="7" key="1">
    <citation type="submission" date="2011-06" db="EMBL/GenBank/DDBJ databases">
        <title>Complete genome sequence of Paenibacillus mucilaginosus KNP414.</title>
        <authorList>
            <person name="Wang J."/>
            <person name="Hu S."/>
            <person name="Hu X."/>
            <person name="Zhang B."/>
            <person name="Dong D."/>
            <person name="Zhang S."/>
            <person name="Zhao K."/>
            <person name="Wu D."/>
        </authorList>
    </citation>
    <scope>NUCLEOTIDE SEQUENCE [LARGE SCALE GENOMIC DNA]</scope>
    <source>
        <strain evidence="7">KNP414</strain>
    </source>
</reference>
<dbReference type="PATRIC" id="fig|1036673.3.peg.2679"/>
<dbReference type="Gene3D" id="3.40.630.30">
    <property type="match status" value="1"/>
</dbReference>
<gene>
    <name evidence="6" type="ordered locus">KNP414_02927</name>
</gene>
<proteinExistence type="predicted"/>